<dbReference type="PANTHER" id="PTHR10353:SF136">
    <property type="entry name" value="ARYL-PHOSPHO-BETA-D-GLUCOSIDASE BGLC"/>
    <property type="match status" value="1"/>
</dbReference>
<organism evidence="2 3">
    <name type="scientific">Ligilactobacillus pabuli</name>
    <dbReference type="NCBI Taxonomy" id="2886039"/>
    <lineage>
        <taxon>Bacteria</taxon>
        <taxon>Bacillati</taxon>
        <taxon>Bacillota</taxon>
        <taxon>Bacilli</taxon>
        <taxon>Lactobacillales</taxon>
        <taxon>Lactobacillaceae</taxon>
        <taxon>Ligilactobacillus</taxon>
    </lineage>
</organism>
<dbReference type="Proteomes" id="UP001055149">
    <property type="component" value="Unassembled WGS sequence"/>
</dbReference>
<sequence>MKTEKKFLWGASLSAHQTEGAVDVDGKQPSVQDTRQRDNHEIADFTVAVDHFHHYQEDIDLLKGMGLTALRISFAWTRIIQADGGVNERGLKHYDDVIDYLLKQDILPIVTTYHFDLPDHLEQAGGWTNPDTVQAYSDYVEVLFKHFGDRVKHWLTINEPNIMLLADQKIVGFHRENPECYASFYNLMIAEKIAIKKCHELVEDGQIGPVPNISLVYPLSSKPADIRAALTFNAVRNWAYLDFSVKGRINPVLQAHLKDMGITLEIQPEHLELVQNNLPDFIGLNYYTSATVSFPQPGEAKLAGVSDQQSEDVYEPGAYKGVTNPFLKKNEFNWTLDPLGLQTTLEVTNDRYEIPIMITENGLGAYDELTADHQIHDQYRIDYLQQHLAAIEQAQKNGVPVCGYLPWSAIDLISVHEGIAKRYGFIYVDRTDKDVKELKRYPKDSYYWFKQVIEKGGL</sequence>
<dbReference type="RefSeq" id="WP_244055197.1">
    <property type="nucleotide sequence ID" value="NZ_BQXH01000009.1"/>
</dbReference>
<accession>A0ABQ5JJK6</accession>
<dbReference type="Pfam" id="PF00232">
    <property type="entry name" value="Glyco_hydro_1"/>
    <property type="match status" value="1"/>
</dbReference>
<keyword evidence="3" id="KW-1185">Reference proteome</keyword>
<dbReference type="InterPro" id="IPR033132">
    <property type="entry name" value="GH_1_N_CS"/>
</dbReference>
<dbReference type="PROSITE" id="PS00653">
    <property type="entry name" value="GLYCOSYL_HYDROL_F1_2"/>
    <property type="match status" value="1"/>
</dbReference>
<evidence type="ECO:0000313" key="2">
    <source>
        <dbReference type="EMBL" id="GKS81452.1"/>
    </source>
</evidence>
<dbReference type="InterPro" id="IPR017853">
    <property type="entry name" value="GH"/>
</dbReference>
<comment type="similarity">
    <text evidence="1">Belongs to the glycosyl hydrolase 1 family.</text>
</comment>
<dbReference type="Gene3D" id="3.20.20.80">
    <property type="entry name" value="Glycosidases"/>
    <property type="match status" value="1"/>
</dbReference>
<name>A0ABQ5JJK6_9LACO</name>
<reference evidence="2" key="1">
    <citation type="journal article" date="2022" name="Int. J. Syst. Evol. Microbiol.">
        <title>A novel species of lactic acid bacteria, Ligilactobacillus pabuli sp. nov., isolated from alfalfa silage.</title>
        <authorList>
            <person name="Tohno M."/>
            <person name="Tanizawa Y."/>
            <person name="Sawada H."/>
            <person name="Sakamoto M."/>
            <person name="Ohkuma M."/>
            <person name="Kobayashi H."/>
        </authorList>
    </citation>
    <scope>NUCLEOTIDE SEQUENCE</scope>
    <source>
        <strain evidence="2">AF129</strain>
    </source>
</reference>
<dbReference type="EMBL" id="BQXH01000009">
    <property type="protein sequence ID" value="GKS81452.1"/>
    <property type="molecule type" value="Genomic_DNA"/>
</dbReference>
<dbReference type="SUPFAM" id="SSF51445">
    <property type="entry name" value="(Trans)glycosidases"/>
    <property type="match status" value="1"/>
</dbReference>
<proteinExistence type="inferred from homology"/>
<dbReference type="InterPro" id="IPR001360">
    <property type="entry name" value="Glyco_hydro_1"/>
</dbReference>
<protein>
    <submittedName>
        <fullName evidence="2">6-phospho-beta-glucosidase</fullName>
    </submittedName>
</protein>
<comment type="caution">
    <text evidence="2">The sequence shown here is derived from an EMBL/GenBank/DDBJ whole genome shotgun (WGS) entry which is preliminary data.</text>
</comment>
<evidence type="ECO:0000256" key="1">
    <source>
        <dbReference type="RuleBase" id="RU003690"/>
    </source>
</evidence>
<evidence type="ECO:0000313" key="3">
    <source>
        <dbReference type="Proteomes" id="UP001055149"/>
    </source>
</evidence>
<dbReference type="PRINTS" id="PR00131">
    <property type="entry name" value="GLHYDRLASE1"/>
</dbReference>
<dbReference type="PANTHER" id="PTHR10353">
    <property type="entry name" value="GLYCOSYL HYDROLASE"/>
    <property type="match status" value="1"/>
</dbReference>
<gene>
    <name evidence="2" type="primary">bgla</name>
    <name evidence="2" type="ORF">LPAF129_11380</name>
</gene>